<proteinExistence type="predicted"/>
<reference evidence="2" key="1">
    <citation type="journal article" date="2019" name="Int. J. Syst. Evol. Microbiol.">
        <title>The Global Catalogue of Microorganisms (GCM) 10K type strain sequencing project: providing services to taxonomists for standard genome sequencing and annotation.</title>
        <authorList>
            <consortium name="The Broad Institute Genomics Platform"/>
            <consortium name="The Broad Institute Genome Sequencing Center for Infectious Disease"/>
            <person name="Wu L."/>
            <person name="Ma J."/>
        </authorList>
    </citation>
    <scope>NUCLEOTIDE SEQUENCE [LARGE SCALE GENOMIC DNA]</scope>
    <source>
        <strain evidence="2">CGMCC 4.1782</strain>
    </source>
</reference>
<comment type="caution">
    <text evidence="1">The sequence shown here is derived from an EMBL/GenBank/DDBJ whole genome shotgun (WGS) entry which is preliminary data.</text>
</comment>
<organism evidence="1 2">
    <name type="scientific">Pontibacter ruber</name>
    <dbReference type="NCBI Taxonomy" id="1343895"/>
    <lineage>
        <taxon>Bacteria</taxon>
        <taxon>Pseudomonadati</taxon>
        <taxon>Bacteroidota</taxon>
        <taxon>Cytophagia</taxon>
        <taxon>Cytophagales</taxon>
        <taxon>Hymenobacteraceae</taxon>
        <taxon>Pontibacter</taxon>
    </lineage>
</organism>
<name>A0ABW5D148_9BACT</name>
<dbReference type="RefSeq" id="WP_250431067.1">
    <property type="nucleotide sequence ID" value="NZ_JALPRR010000003.1"/>
</dbReference>
<evidence type="ECO:0000313" key="2">
    <source>
        <dbReference type="Proteomes" id="UP001597374"/>
    </source>
</evidence>
<keyword evidence="2" id="KW-1185">Reference proteome</keyword>
<protein>
    <submittedName>
        <fullName evidence="1">Uncharacterized protein</fullName>
    </submittedName>
</protein>
<dbReference type="EMBL" id="JBHUIM010000002">
    <property type="protein sequence ID" value="MFD2247864.1"/>
    <property type="molecule type" value="Genomic_DNA"/>
</dbReference>
<dbReference type="Proteomes" id="UP001597374">
    <property type="component" value="Unassembled WGS sequence"/>
</dbReference>
<sequence>MRHLIAIFLLVVYTCTGTTLQQLQKAPVLLEHYREHQAIVTDVSVMDFLVLHYLSGNVKDADYDRDMQLPFKATDFVASASTVAFMPAFYPELIFTPPLLAQVHGIALDEDFTPSRYLSGIWQPPQTS</sequence>
<gene>
    <name evidence="1" type="ORF">ACFSKP_16475</name>
</gene>
<accession>A0ABW5D148</accession>
<evidence type="ECO:0000313" key="1">
    <source>
        <dbReference type="EMBL" id="MFD2247864.1"/>
    </source>
</evidence>